<accession>A0A0G4PPJ9</accession>
<evidence type="ECO:0000313" key="1">
    <source>
        <dbReference type="EMBL" id="CRL28319.1"/>
    </source>
</evidence>
<proteinExistence type="predicted"/>
<name>A0A0G4PPJ9_PENC3</name>
<organism evidence="1 2">
    <name type="scientific">Penicillium camemberti (strain FM 013)</name>
    <dbReference type="NCBI Taxonomy" id="1429867"/>
    <lineage>
        <taxon>Eukaryota</taxon>
        <taxon>Fungi</taxon>
        <taxon>Dikarya</taxon>
        <taxon>Ascomycota</taxon>
        <taxon>Pezizomycotina</taxon>
        <taxon>Eurotiomycetes</taxon>
        <taxon>Eurotiomycetidae</taxon>
        <taxon>Eurotiales</taxon>
        <taxon>Aspergillaceae</taxon>
        <taxon>Penicillium</taxon>
    </lineage>
</organism>
<dbReference type="AlphaFoldDB" id="A0A0G4PPJ9"/>
<sequence>MRWYKQCKVPCLVCKTGATNSIPDRCREMKPTRLQLRERNMLQLEGLGAASRPDRNNRFVLVEV</sequence>
<dbReference type="EMBL" id="HG793160">
    <property type="protein sequence ID" value="CRL28319.1"/>
    <property type="molecule type" value="Genomic_DNA"/>
</dbReference>
<evidence type="ECO:0000313" key="2">
    <source>
        <dbReference type="Proteomes" id="UP000053732"/>
    </source>
</evidence>
<protein>
    <submittedName>
        <fullName evidence="1">Str. FM013</fullName>
    </submittedName>
</protein>
<keyword evidence="2" id="KW-1185">Reference proteome</keyword>
<reference evidence="1 2" key="1">
    <citation type="journal article" date="2014" name="Nat. Commun.">
        <title>Multiple recent horizontal transfers of a large genomic region in cheese making fungi.</title>
        <authorList>
            <person name="Cheeseman K."/>
            <person name="Ropars J."/>
            <person name="Renault P."/>
            <person name="Dupont J."/>
            <person name="Gouzy J."/>
            <person name="Branca A."/>
            <person name="Abraham A.L."/>
            <person name="Ceppi M."/>
            <person name="Conseiller E."/>
            <person name="Debuchy R."/>
            <person name="Malagnac F."/>
            <person name="Goarin A."/>
            <person name="Silar P."/>
            <person name="Lacoste S."/>
            <person name="Sallet E."/>
            <person name="Bensimon A."/>
            <person name="Giraud T."/>
            <person name="Brygoo Y."/>
        </authorList>
    </citation>
    <scope>NUCLEOTIDE SEQUENCE [LARGE SCALE GENOMIC DNA]</scope>
    <source>
        <strain evidence="2">FM 013</strain>
    </source>
</reference>
<dbReference type="Proteomes" id="UP000053732">
    <property type="component" value="Unassembled WGS sequence"/>
</dbReference>
<gene>
    <name evidence="1" type="ORF">PCAMFM013_S027g000008</name>
</gene>